<evidence type="ECO:0000256" key="10">
    <source>
        <dbReference type="ARBA" id="ARBA00048028"/>
    </source>
</evidence>
<keyword evidence="6 11" id="KW-0630">Potassium</keyword>
<feature type="binding site" evidence="11">
    <location>
        <begin position="270"/>
        <end position="272"/>
    </location>
    <ligand>
        <name>NAD(+)</name>
        <dbReference type="ChEBI" id="CHEBI:57540"/>
    </ligand>
</feature>
<comment type="cofactor">
    <cofactor evidence="1 11">
        <name>K(+)</name>
        <dbReference type="ChEBI" id="CHEBI:29103"/>
    </cofactor>
</comment>
<feature type="binding site" evidence="11">
    <location>
        <begin position="320"/>
        <end position="322"/>
    </location>
    <ligand>
        <name>NAD(+)</name>
        <dbReference type="ChEBI" id="CHEBI:57540"/>
    </ligand>
</feature>
<evidence type="ECO:0000256" key="5">
    <source>
        <dbReference type="ARBA" id="ARBA00022755"/>
    </source>
</evidence>
<keyword evidence="11" id="KW-0963">Cytoplasm</keyword>
<accession>A0ABQ7GUG0</accession>
<dbReference type="SUPFAM" id="SSF54631">
    <property type="entry name" value="CBS-domain pair"/>
    <property type="match status" value="1"/>
</dbReference>
<dbReference type="CDD" id="cd04601">
    <property type="entry name" value="CBS_pair_IMPDH"/>
    <property type="match status" value="1"/>
</dbReference>
<dbReference type="HAMAP" id="MF_01964">
    <property type="entry name" value="IMPDH"/>
    <property type="match status" value="1"/>
</dbReference>
<feature type="active site" description="Thioimidate intermediate" evidence="11">
    <location>
        <position position="327"/>
    </location>
</feature>
<dbReference type="PROSITE" id="PS00487">
    <property type="entry name" value="IMP_DH_GMP_RED"/>
    <property type="match status" value="1"/>
</dbReference>
<dbReference type="Pfam" id="PF00478">
    <property type="entry name" value="IMPDH"/>
    <property type="match status" value="1"/>
</dbReference>
<dbReference type="Proteomes" id="UP000815325">
    <property type="component" value="Unassembled WGS sequence"/>
</dbReference>
<keyword evidence="17" id="KW-1185">Reference proteome</keyword>
<evidence type="ECO:0000256" key="6">
    <source>
        <dbReference type="ARBA" id="ARBA00022958"/>
    </source>
</evidence>
<protein>
    <recommendedName>
        <fullName evidence="11 13">Inosine-5'-monophosphate dehydrogenase</fullName>
        <shortName evidence="11">IMP dehydrogenase</shortName>
        <shortName evidence="11">IMPD</shortName>
        <shortName evidence="11">IMPDH</shortName>
        <ecNumber evidence="11 13">1.1.1.205</ecNumber>
    </recommendedName>
</protein>
<dbReference type="SMART" id="SM01240">
    <property type="entry name" value="IMPDH"/>
    <property type="match status" value="1"/>
</dbReference>
<feature type="binding site" description="in other chain" evidence="11">
    <location>
        <position position="327"/>
    </location>
    <ligand>
        <name>K(+)</name>
        <dbReference type="ChEBI" id="CHEBI:29103"/>
        <note>ligand shared between two tetrameric partners</note>
    </ligand>
</feature>
<evidence type="ECO:0000256" key="4">
    <source>
        <dbReference type="ARBA" id="ARBA00022749"/>
    </source>
</evidence>
<dbReference type="InterPro" id="IPR013785">
    <property type="entry name" value="Aldolase_TIM"/>
</dbReference>
<evidence type="ECO:0000256" key="8">
    <source>
        <dbReference type="ARBA" id="ARBA00023027"/>
    </source>
</evidence>
<feature type="binding site" evidence="11">
    <location>
        <position position="325"/>
    </location>
    <ligand>
        <name>IMP</name>
        <dbReference type="ChEBI" id="CHEBI:58053"/>
    </ligand>
</feature>
<comment type="pathway">
    <text evidence="11 13">Purine metabolism; XMP biosynthesis via de novo pathway; XMP from IMP: step 1/1.</text>
</comment>
<evidence type="ECO:0000256" key="2">
    <source>
        <dbReference type="ARBA" id="ARBA00005502"/>
    </source>
</evidence>
<dbReference type="PIRSF" id="PIRSF000130">
    <property type="entry name" value="IMPDH"/>
    <property type="match status" value="1"/>
</dbReference>
<evidence type="ECO:0000313" key="16">
    <source>
        <dbReference type="EMBL" id="KAF5838246.1"/>
    </source>
</evidence>
<feature type="domain" description="CBS" evidence="15">
    <location>
        <begin position="171"/>
        <end position="217"/>
    </location>
</feature>
<comment type="function">
    <text evidence="11">Catalyzes the conversion of inosine 5'-phosphate (IMP) to xanthosine 5'-phosphate (XMP), the first committed and rate-limiting step in the de novo synthesis of guanine nucleotides, and therefore plays an important role in the regulation of cell growth.</text>
</comment>
<evidence type="ECO:0000256" key="9">
    <source>
        <dbReference type="ARBA" id="ARBA00023122"/>
    </source>
</evidence>
<dbReference type="InterPro" id="IPR001093">
    <property type="entry name" value="IMP_DH_GMPRt"/>
</dbReference>
<keyword evidence="5 11" id="KW-0658">Purine biosynthesis</keyword>
<feature type="binding site" evidence="11">
    <location>
        <begin position="360"/>
        <end position="362"/>
    </location>
    <ligand>
        <name>IMP</name>
        <dbReference type="ChEBI" id="CHEBI:58053"/>
    </ligand>
</feature>
<evidence type="ECO:0000256" key="12">
    <source>
        <dbReference type="RuleBase" id="RU003927"/>
    </source>
</evidence>
<dbReference type="NCBIfam" id="TIGR01302">
    <property type="entry name" value="IMP_dehydrog"/>
    <property type="match status" value="1"/>
</dbReference>
<dbReference type="InterPro" id="IPR000644">
    <property type="entry name" value="CBS_dom"/>
</dbReference>
<feature type="binding site" evidence="11">
    <location>
        <begin position="383"/>
        <end position="384"/>
    </location>
    <ligand>
        <name>IMP</name>
        <dbReference type="ChEBI" id="CHEBI:58053"/>
    </ligand>
</feature>
<keyword evidence="3 11" id="KW-0479">Metal-binding</keyword>
<name>A0ABQ7GUG0_DUNSA</name>
<dbReference type="PANTHER" id="PTHR11911:SF111">
    <property type="entry name" value="INOSINE-5'-MONOPHOSPHATE DEHYDROGENASE"/>
    <property type="match status" value="1"/>
</dbReference>
<comment type="subcellular location">
    <subcellularLocation>
        <location evidence="11">Cytoplasm</location>
    </subcellularLocation>
</comment>
<evidence type="ECO:0000256" key="1">
    <source>
        <dbReference type="ARBA" id="ARBA00001958"/>
    </source>
</evidence>
<dbReference type="Gene3D" id="3.20.20.70">
    <property type="entry name" value="Aldolase class I"/>
    <property type="match status" value="1"/>
</dbReference>
<evidence type="ECO:0000259" key="14">
    <source>
        <dbReference type="Pfam" id="PF00478"/>
    </source>
</evidence>
<comment type="activity regulation">
    <text evidence="11">Mycophenolic acid (MPA) is a non-competitive inhibitor that prevents formation of the closed enzyme conformation by binding to the same site as the amobile flap. In contrast, mizoribine monophosphate (MZP) is a competitive inhibitor that induces the closed conformation. MPA is a potent inhibitor of mammalian IMPDHs but a poor inhibitor of the bacterial enzymes. MZP is a more potent inhibitor of bacterial IMPDH.</text>
</comment>
<feature type="binding site" description="in other chain" evidence="11">
    <location>
        <position position="322"/>
    </location>
    <ligand>
        <name>K(+)</name>
        <dbReference type="ChEBI" id="CHEBI:29103"/>
        <note>ligand shared between two tetrameric partners</note>
    </ligand>
</feature>
<evidence type="ECO:0000256" key="7">
    <source>
        <dbReference type="ARBA" id="ARBA00023002"/>
    </source>
</evidence>
<evidence type="ECO:0000259" key="15">
    <source>
        <dbReference type="Pfam" id="PF00571"/>
    </source>
</evidence>
<proteinExistence type="inferred from homology"/>
<dbReference type="EC" id="1.1.1.205" evidence="11 13"/>
<dbReference type="CDD" id="cd00381">
    <property type="entry name" value="IMPDH"/>
    <property type="match status" value="1"/>
</dbReference>
<organism evidence="16 17">
    <name type="scientific">Dunaliella salina</name>
    <name type="common">Green alga</name>
    <name type="synonym">Protococcus salinus</name>
    <dbReference type="NCBI Taxonomy" id="3046"/>
    <lineage>
        <taxon>Eukaryota</taxon>
        <taxon>Viridiplantae</taxon>
        <taxon>Chlorophyta</taxon>
        <taxon>core chlorophytes</taxon>
        <taxon>Chlorophyceae</taxon>
        <taxon>CS clade</taxon>
        <taxon>Chlamydomonadales</taxon>
        <taxon>Dunaliellaceae</taxon>
        <taxon>Dunaliella</taxon>
    </lineage>
</organism>
<dbReference type="InterPro" id="IPR015875">
    <property type="entry name" value="IMP_DH/GMP_Rdtase_CS"/>
</dbReference>
<feature type="active site" description="Proton acceptor" evidence="11">
    <location>
        <position position="423"/>
    </location>
</feature>
<feature type="binding site" evidence="11">
    <location>
        <begin position="407"/>
        <end position="411"/>
    </location>
    <ligand>
        <name>IMP</name>
        <dbReference type="ChEBI" id="CHEBI:58053"/>
    </ligand>
</feature>
<comment type="caution">
    <text evidence="11">Lacks conserved residue(s) required for the propagation of feature annotation.</text>
</comment>
<gene>
    <name evidence="16" type="ORF">DUNSADRAFT_3226</name>
</gene>
<dbReference type="InterPro" id="IPR046342">
    <property type="entry name" value="CBS_dom_sf"/>
</dbReference>
<dbReference type="InterPro" id="IPR005990">
    <property type="entry name" value="IMP_DH"/>
</dbReference>
<sequence length="508" mass="54901">MAMNGMTVTDVQDGWACDNMMSQGVCYTYDDVIFHPGHIYFGAHEVDLTTNVTRKIKLRTPVVSSPMDTVTESGMAITMALMGGMGFVHYNNTVEEQAFHVMRVKRHRLGFDIKPIVMPPTATIMEMDLLRDANAFTCIVVTDTGKMFGKFLGLVTSKEVDFESDHLKTLGDVMTKDVTILPEGTTGETAYDLIKNKKQDAVVVNDASGAFLGIATREFYKESRTFPPLGAPTVDEQGRLRCGAAVGTREGDKQRVARLVEVGVDAVVLDSSQGDSTFQLDMLRFLKKTYPDLQVIGGNIVTSSQAQRLIDAGADGLRVGMGSGSICTTQEVCAVGRGQAAAVYHTARFCNKLGVPTIADGGVQNSGHIVKALALGASCVMGGSMFAGTAEAPGEYFIVNGQRVKKYRGMGSLEAMTKGSESRYYGDTQALKIAQGVSGTVKDKGSVRRTVPFMTQAVKQGFQDLGAKDIPGVRELLYKGDIRVEGRTQAAQKEGGVHDMVSYERRPW</sequence>
<keyword evidence="9" id="KW-0129">CBS domain</keyword>
<evidence type="ECO:0000256" key="3">
    <source>
        <dbReference type="ARBA" id="ARBA00022723"/>
    </source>
</evidence>
<comment type="catalytic activity">
    <reaction evidence="10 11 13">
        <text>IMP + NAD(+) + H2O = XMP + NADH + H(+)</text>
        <dbReference type="Rhea" id="RHEA:11708"/>
        <dbReference type="ChEBI" id="CHEBI:15377"/>
        <dbReference type="ChEBI" id="CHEBI:15378"/>
        <dbReference type="ChEBI" id="CHEBI:57464"/>
        <dbReference type="ChEBI" id="CHEBI:57540"/>
        <dbReference type="ChEBI" id="CHEBI:57945"/>
        <dbReference type="ChEBI" id="CHEBI:58053"/>
        <dbReference type="EC" id="1.1.1.205"/>
    </reaction>
</comment>
<evidence type="ECO:0000256" key="13">
    <source>
        <dbReference type="RuleBase" id="RU003928"/>
    </source>
</evidence>
<comment type="caution">
    <text evidence="16">The sequence shown here is derived from an EMBL/GenBank/DDBJ whole genome shotgun (WGS) entry which is preliminary data.</text>
</comment>
<comment type="subunit">
    <text evidence="11">Homotetramer.</text>
</comment>
<feature type="binding site" description="in other chain" evidence="11">
    <location>
        <position position="324"/>
    </location>
    <ligand>
        <name>K(+)</name>
        <dbReference type="ChEBI" id="CHEBI:29103"/>
        <note>ligand shared between two tetrameric partners</note>
    </ligand>
</feature>
<evidence type="ECO:0000313" key="17">
    <source>
        <dbReference type="Proteomes" id="UP000815325"/>
    </source>
</evidence>
<reference evidence="16" key="1">
    <citation type="submission" date="2017-08" db="EMBL/GenBank/DDBJ databases">
        <authorList>
            <person name="Polle J.E."/>
            <person name="Barry K."/>
            <person name="Cushman J."/>
            <person name="Schmutz J."/>
            <person name="Tran D."/>
            <person name="Hathwaick L.T."/>
            <person name="Yim W.C."/>
            <person name="Jenkins J."/>
            <person name="Mckie-Krisberg Z.M."/>
            <person name="Prochnik S."/>
            <person name="Lindquist E."/>
            <person name="Dockter R.B."/>
            <person name="Adam C."/>
            <person name="Molina H."/>
            <person name="Bunkerborg J."/>
            <person name="Jin E."/>
            <person name="Buchheim M."/>
            <person name="Magnuson J."/>
        </authorList>
    </citation>
    <scope>NUCLEOTIDE SEQUENCE</scope>
    <source>
        <strain evidence="16">CCAP 19/18</strain>
    </source>
</reference>
<dbReference type="SUPFAM" id="SSF51412">
    <property type="entry name" value="Inosine monophosphate dehydrogenase (IMPDH)"/>
    <property type="match status" value="1"/>
</dbReference>
<keyword evidence="7 11" id="KW-0560">Oxidoreductase</keyword>
<keyword evidence="4 11" id="KW-0332">GMP biosynthesis</keyword>
<feature type="binding site" evidence="11">
    <location>
        <position position="435"/>
    </location>
    <ligand>
        <name>IMP</name>
        <dbReference type="ChEBI" id="CHEBI:58053"/>
    </ligand>
</feature>
<evidence type="ECO:0000256" key="11">
    <source>
        <dbReference type="HAMAP-Rule" id="MF_03156"/>
    </source>
</evidence>
<keyword evidence="8 11" id="KW-0520">NAD</keyword>
<dbReference type="PANTHER" id="PTHR11911">
    <property type="entry name" value="INOSINE-5-MONOPHOSPHATE DEHYDROGENASE RELATED"/>
    <property type="match status" value="1"/>
</dbReference>
<feature type="domain" description="IMP dehydrogenase/GMP reductase" evidence="14">
    <location>
        <begin position="27"/>
        <end position="498"/>
    </location>
</feature>
<dbReference type="EMBL" id="MU069586">
    <property type="protein sequence ID" value="KAF5838246.1"/>
    <property type="molecule type" value="Genomic_DNA"/>
</dbReference>
<dbReference type="Pfam" id="PF00571">
    <property type="entry name" value="CBS"/>
    <property type="match status" value="1"/>
</dbReference>
<comment type="similarity">
    <text evidence="2 11 12">Belongs to the IMPDH/GMPR family.</text>
</comment>